<evidence type="ECO:0000256" key="2">
    <source>
        <dbReference type="ARBA" id="ARBA00022801"/>
    </source>
</evidence>
<dbReference type="SUPFAM" id="SSF81606">
    <property type="entry name" value="PP2C-like"/>
    <property type="match status" value="1"/>
</dbReference>
<protein>
    <recommendedName>
        <fullName evidence="4">PPM-type phosphatase domain-containing protein</fullName>
    </recommendedName>
</protein>
<dbReference type="EMBL" id="MN739565">
    <property type="protein sequence ID" value="QHT13325.1"/>
    <property type="molecule type" value="Genomic_DNA"/>
</dbReference>
<dbReference type="PROSITE" id="PS51746">
    <property type="entry name" value="PPM_2"/>
    <property type="match status" value="1"/>
</dbReference>
<name>A0A6C0DCH4_9ZZZZ</name>
<dbReference type="PANTHER" id="PTHR47992">
    <property type="entry name" value="PROTEIN PHOSPHATASE"/>
    <property type="match status" value="1"/>
</dbReference>
<dbReference type="InterPro" id="IPR001932">
    <property type="entry name" value="PPM-type_phosphatase-like_dom"/>
</dbReference>
<dbReference type="InterPro" id="IPR015655">
    <property type="entry name" value="PP2C"/>
</dbReference>
<accession>A0A6C0DCH4</accession>
<sequence length="281" mass="32070">MNGNIRSIGEQAPHKFTVYSYSLQGRRDTQEDQHIAVLNLNGENKNMNNINLFGVFDGHGGKKVSHFLKNNLPNFFLSKFEKNIFQKNETFTKYTNEVYNLLQTNLKEKHPRAVEYCGSTACIGIQSLDKKDKNILWIVNVGDSRAVLCNKNGEGVQLSVDHKPNLPEEKKRIEQLGGKITYDGSDWRVKSLSLSRAFGDLDCCPYVTHLPNIYKYKIDPKDKFLIVACDGLWDSLSNKAAVEFIRDLQFKNFTGNYAKELANYGLQKGSYDNITVVIYFF</sequence>
<evidence type="ECO:0000313" key="5">
    <source>
        <dbReference type="EMBL" id="QHT13325.1"/>
    </source>
</evidence>
<reference evidence="5" key="1">
    <citation type="journal article" date="2020" name="Nature">
        <title>Giant virus diversity and host interactions through global metagenomics.</title>
        <authorList>
            <person name="Schulz F."/>
            <person name="Roux S."/>
            <person name="Paez-Espino D."/>
            <person name="Jungbluth S."/>
            <person name="Walsh D.A."/>
            <person name="Denef V.J."/>
            <person name="McMahon K.D."/>
            <person name="Konstantinidis K.T."/>
            <person name="Eloe-Fadrosh E.A."/>
            <person name="Kyrpides N.C."/>
            <person name="Woyke T."/>
        </authorList>
    </citation>
    <scope>NUCLEOTIDE SEQUENCE</scope>
    <source>
        <strain evidence="5">GVMAG-M-3300023174-131</strain>
    </source>
</reference>
<dbReference type="GO" id="GO:0046872">
    <property type="term" value="F:metal ion binding"/>
    <property type="evidence" value="ECO:0007669"/>
    <property type="project" value="UniProtKB-KW"/>
</dbReference>
<dbReference type="PROSITE" id="PS01032">
    <property type="entry name" value="PPM_1"/>
    <property type="match status" value="1"/>
</dbReference>
<dbReference type="InterPro" id="IPR036457">
    <property type="entry name" value="PPM-type-like_dom_sf"/>
</dbReference>
<feature type="domain" description="PPM-type phosphatase" evidence="4">
    <location>
        <begin position="17"/>
        <end position="281"/>
    </location>
</feature>
<organism evidence="5">
    <name type="scientific">viral metagenome</name>
    <dbReference type="NCBI Taxonomy" id="1070528"/>
    <lineage>
        <taxon>unclassified sequences</taxon>
        <taxon>metagenomes</taxon>
        <taxon>organismal metagenomes</taxon>
    </lineage>
</organism>
<dbReference type="AlphaFoldDB" id="A0A6C0DCH4"/>
<keyword evidence="1" id="KW-0479">Metal-binding</keyword>
<proteinExistence type="predicted"/>
<evidence type="ECO:0000259" key="4">
    <source>
        <dbReference type="PROSITE" id="PS51746"/>
    </source>
</evidence>
<keyword evidence="2" id="KW-0378">Hydrolase</keyword>
<evidence type="ECO:0000256" key="1">
    <source>
        <dbReference type="ARBA" id="ARBA00022723"/>
    </source>
</evidence>
<dbReference type="Pfam" id="PF00481">
    <property type="entry name" value="PP2C"/>
    <property type="match status" value="1"/>
</dbReference>
<dbReference type="GO" id="GO:0004722">
    <property type="term" value="F:protein serine/threonine phosphatase activity"/>
    <property type="evidence" value="ECO:0007669"/>
    <property type="project" value="InterPro"/>
</dbReference>
<dbReference type="SMART" id="SM00332">
    <property type="entry name" value="PP2Cc"/>
    <property type="match status" value="1"/>
</dbReference>
<dbReference type="Gene3D" id="3.60.40.10">
    <property type="entry name" value="PPM-type phosphatase domain"/>
    <property type="match status" value="1"/>
</dbReference>
<dbReference type="InterPro" id="IPR000222">
    <property type="entry name" value="PP2C_BS"/>
</dbReference>
<evidence type="ECO:0000256" key="3">
    <source>
        <dbReference type="ARBA" id="ARBA00022912"/>
    </source>
</evidence>
<dbReference type="CDD" id="cd00143">
    <property type="entry name" value="PP2Cc"/>
    <property type="match status" value="1"/>
</dbReference>
<keyword evidence="3" id="KW-0904">Protein phosphatase</keyword>